<reference evidence="1" key="1">
    <citation type="submission" date="2020-11" db="EMBL/GenBank/DDBJ databases">
        <authorList>
            <consortium name="DOE Joint Genome Institute"/>
            <person name="Ahrendt S."/>
            <person name="Riley R."/>
            <person name="Andreopoulos W."/>
            <person name="Labutti K."/>
            <person name="Pangilinan J."/>
            <person name="Ruiz-Duenas F.J."/>
            <person name="Barrasa J.M."/>
            <person name="Sanchez-Garcia M."/>
            <person name="Camarero S."/>
            <person name="Miyauchi S."/>
            <person name="Serrano A."/>
            <person name="Linde D."/>
            <person name="Babiker R."/>
            <person name="Drula E."/>
            <person name="Ayuso-Fernandez I."/>
            <person name="Pacheco R."/>
            <person name="Padilla G."/>
            <person name="Ferreira P."/>
            <person name="Barriuso J."/>
            <person name="Kellner H."/>
            <person name="Castanera R."/>
            <person name="Alfaro M."/>
            <person name="Ramirez L."/>
            <person name="Pisabarro A.G."/>
            <person name="Kuo A."/>
            <person name="Tritt A."/>
            <person name="Lipzen A."/>
            <person name="He G."/>
            <person name="Yan M."/>
            <person name="Ng V."/>
            <person name="Cullen D."/>
            <person name="Martin F."/>
            <person name="Rosso M.-N."/>
            <person name="Henrissat B."/>
            <person name="Hibbett D."/>
            <person name="Martinez A.T."/>
            <person name="Grigoriev I.V."/>
        </authorList>
    </citation>
    <scope>NUCLEOTIDE SEQUENCE</scope>
    <source>
        <strain evidence="1">MF-IS2</strain>
    </source>
</reference>
<gene>
    <name evidence="1" type="ORF">P691DRAFT_637646</name>
</gene>
<accession>A0A9P6C3G4</accession>
<feature type="non-terminal residue" evidence="1">
    <location>
        <position position="154"/>
    </location>
</feature>
<dbReference type="EMBL" id="MU151188">
    <property type="protein sequence ID" value="KAF9447700.1"/>
    <property type="molecule type" value="Genomic_DNA"/>
</dbReference>
<dbReference type="OrthoDB" id="5946233at2759"/>
<dbReference type="AlphaFoldDB" id="A0A9P6C3G4"/>
<feature type="non-terminal residue" evidence="1">
    <location>
        <position position="1"/>
    </location>
</feature>
<proteinExistence type="predicted"/>
<name>A0A9P6C3G4_9AGAR</name>
<evidence type="ECO:0000313" key="1">
    <source>
        <dbReference type="EMBL" id="KAF9447700.1"/>
    </source>
</evidence>
<dbReference type="Proteomes" id="UP000807342">
    <property type="component" value="Unassembled WGS sequence"/>
</dbReference>
<sequence>APWDLIKERVLIYWRRGHNDQVITSRLQNFINTEKYGLQFARLLFRWLFIPWLQRKINYYIGLVNNKRKRKDKNKILPHGVPEDIFWEPEQYRACDFKVMVTAFCVHSDIYAPLGDPVFQLVLPDFDCLVKTLYVSMGHPEVDMGSVWDIFCGL</sequence>
<protein>
    <submittedName>
        <fullName evidence="1">Uncharacterized protein</fullName>
    </submittedName>
</protein>
<evidence type="ECO:0000313" key="2">
    <source>
        <dbReference type="Proteomes" id="UP000807342"/>
    </source>
</evidence>
<comment type="caution">
    <text evidence="1">The sequence shown here is derived from an EMBL/GenBank/DDBJ whole genome shotgun (WGS) entry which is preliminary data.</text>
</comment>
<keyword evidence="2" id="KW-1185">Reference proteome</keyword>
<organism evidence="1 2">
    <name type="scientific">Macrolepiota fuliginosa MF-IS2</name>
    <dbReference type="NCBI Taxonomy" id="1400762"/>
    <lineage>
        <taxon>Eukaryota</taxon>
        <taxon>Fungi</taxon>
        <taxon>Dikarya</taxon>
        <taxon>Basidiomycota</taxon>
        <taxon>Agaricomycotina</taxon>
        <taxon>Agaricomycetes</taxon>
        <taxon>Agaricomycetidae</taxon>
        <taxon>Agaricales</taxon>
        <taxon>Agaricineae</taxon>
        <taxon>Agaricaceae</taxon>
        <taxon>Macrolepiota</taxon>
    </lineage>
</organism>